<dbReference type="eggNOG" id="KOG4533">
    <property type="taxonomic scope" value="Eukaryota"/>
</dbReference>
<reference evidence="2 3" key="3">
    <citation type="journal article" date="2013" name="Genome Biol.">
        <title>Assembly of a phased diploid Candida albicans genome facilitates allele-specific measurements and provides a simple model for repeat and indel structure.</title>
        <authorList>
            <person name="Muzzey D."/>
            <person name="Schwartz K."/>
            <person name="Weissman J.S."/>
            <person name="Sherlock G."/>
        </authorList>
    </citation>
    <scope>NUCLEOTIDE SEQUENCE [LARGE SCALE GENOMIC DNA]</scope>
    <source>
        <strain evidence="3">SC5314 / ATCC MYA-2876</strain>
    </source>
</reference>
<dbReference type="PANTHER" id="PTHR28110:SF1">
    <property type="entry name" value="TRANSMEMBRANE PROTEIN"/>
    <property type="match status" value="1"/>
</dbReference>
<dbReference type="OrthoDB" id="4347at2759"/>
<dbReference type="OMA" id="DLYGCHG"/>
<proteinExistence type="predicted"/>
<dbReference type="InterPro" id="IPR055323">
    <property type="entry name" value="C57A10.07/YOR238W"/>
</dbReference>
<dbReference type="FunCoup" id="A0A1D8PDG2">
    <property type="interactions" value="59"/>
</dbReference>
<evidence type="ECO:0000313" key="1">
    <source>
        <dbReference type="CGD" id="CAL0000178764"/>
    </source>
</evidence>
<reference evidence="2 3" key="2">
    <citation type="journal article" date="2007" name="Genome Biol.">
        <title>Assembly of the Candida albicans genome into sixteen supercontigs aligned on the eight chromosomes.</title>
        <authorList>
            <person name="van het Hoog M."/>
            <person name="Rast T.J."/>
            <person name="Martchenko M."/>
            <person name="Grindle S."/>
            <person name="Dignard D."/>
            <person name="Hogues H."/>
            <person name="Cuomo C."/>
            <person name="Berriman M."/>
            <person name="Scherer S."/>
            <person name="Magee B.B."/>
            <person name="Whiteway M."/>
            <person name="Chibana H."/>
            <person name="Nantel A."/>
            <person name="Magee P.T."/>
        </authorList>
    </citation>
    <scope>GENOME REANNOTATION</scope>
    <source>
        <strain evidence="3">SC5314 / ATCC MYA-2876</strain>
    </source>
</reference>
<gene>
    <name evidence="2" type="ordered locus">CAALFM_C105100WA</name>
    <name evidence="1" type="ordered locus">orf19.11543</name>
</gene>
<evidence type="ECO:0000313" key="2">
    <source>
        <dbReference type="EMBL" id="AOW26181.1"/>
    </source>
</evidence>
<dbReference type="STRING" id="237561.A0A1D8PDG2"/>
<organism evidence="2 3">
    <name type="scientific">Candida albicans (strain SC5314 / ATCC MYA-2876)</name>
    <name type="common">Yeast</name>
    <dbReference type="NCBI Taxonomy" id="237561"/>
    <lineage>
        <taxon>Eukaryota</taxon>
        <taxon>Fungi</taxon>
        <taxon>Dikarya</taxon>
        <taxon>Ascomycota</taxon>
        <taxon>Saccharomycotina</taxon>
        <taxon>Pichiomycetes</taxon>
        <taxon>Debaryomycetaceae</taxon>
        <taxon>Candida/Lodderomyces clade</taxon>
        <taxon>Candida</taxon>
    </lineage>
</organism>
<name>A0A1D8PDG2_CANAL</name>
<dbReference type="Proteomes" id="UP000000559">
    <property type="component" value="Chromosome 1"/>
</dbReference>
<dbReference type="VEuPathDB" id="FungiDB:C1_05100W_A"/>
<dbReference type="EMBL" id="CP017623">
    <property type="protein sequence ID" value="AOW26181.1"/>
    <property type="molecule type" value="Genomic_DNA"/>
</dbReference>
<dbReference type="AlphaFoldDB" id="A0A1D8PDG2"/>
<reference evidence="2 3" key="1">
    <citation type="journal article" date="2004" name="Proc. Natl. Acad. Sci. U.S.A.">
        <title>The diploid genome sequence of Candida albicans.</title>
        <authorList>
            <person name="Jones T."/>
            <person name="Federspiel N.A."/>
            <person name="Chibana H."/>
            <person name="Dungan J."/>
            <person name="Kalman S."/>
            <person name="Magee B.B."/>
            <person name="Newport G."/>
            <person name="Thorstenson Y.R."/>
            <person name="Agabian N."/>
            <person name="Magee P.T."/>
            <person name="Davis R.W."/>
            <person name="Scherer S."/>
        </authorList>
    </citation>
    <scope>NUCLEOTIDE SEQUENCE [LARGE SCALE GENOMIC DNA]</scope>
    <source>
        <strain evidence="3">SC5314 / ATCC MYA-2876</strain>
    </source>
</reference>
<dbReference type="KEGG" id="cal:CAALFM_C105100WA"/>
<dbReference type="CGD" id="CAL0000178764">
    <property type="gene designation" value="orf19.11543"/>
</dbReference>
<keyword evidence="3" id="KW-1185">Reference proteome</keyword>
<sequence>MTKTSHLIILPCHSIWKSGPNLGETRDEWHLVDFQIEGYDHLAFKQQILTSLQQLQQDPESYLIISGGETKLDAGPISESLSYYLLASKLCQNDSSILSRVSTEVFARDSFENVIFSICRYYELFAMYPEKITIVGFEFKRERFVKHHLQQALLFPENRINYIGNSPDPKDLDELEIEKYFQELNEGEFKYAVKHFQNDWYGLSGSLLKKKIARNPFNRYHGYSESNPKLADFLRAIKDDITITTTTSTTRSNENIRDLLLDMVWVE</sequence>
<evidence type="ECO:0008006" key="4">
    <source>
        <dbReference type="Google" id="ProtNLM"/>
    </source>
</evidence>
<accession>A0A1D8PDG2</accession>
<dbReference type="RefSeq" id="XP_710730.2">
    <property type="nucleotide sequence ID" value="XM_705638.2"/>
</dbReference>
<dbReference type="InParanoid" id="A0A1D8PDG2"/>
<protein>
    <recommendedName>
        <fullName evidence="4">DUF218 domain-containing protein</fullName>
    </recommendedName>
</protein>
<evidence type="ECO:0000313" key="3">
    <source>
        <dbReference type="Proteomes" id="UP000000559"/>
    </source>
</evidence>
<dbReference type="GeneID" id="3647669"/>
<dbReference type="PANTHER" id="PTHR28110">
    <property type="entry name" value="TRANSMEMBRANE PROTEIN"/>
    <property type="match status" value="1"/>
</dbReference>